<evidence type="ECO:0000256" key="1">
    <source>
        <dbReference type="ARBA" id="ARBA00023063"/>
    </source>
</evidence>
<feature type="compositionally biased region" description="Low complexity" evidence="2">
    <location>
        <begin position="227"/>
        <end position="236"/>
    </location>
</feature>
<proteinExistence type="predicted"/>
<keyword evidence="4" id="KW-1185">Reference proteome</keyword>
<dbReference type="GO" id="GO:0042128">
    <property type="term" value="P:nitrate assimilation"/>
    <property type="evidence" value="ECO:0007669"/>
    <property type="project" value="UniProtKB-KW"/>
</dbReference>
<dbReference type="InterPro" id="IPR036411">
    <property type="entry name" value="TorD-like_sf"/>
</dbReference>
<protein>
    <submittedName>
        <fullName evidence="3">Nitrate reductase delta subunit</fullName>
    </submittedName>
</protein>
<sequence>MKWPRRSTSADHRVAWLTASWCLEYPDETLLGRIPLVGSALDEQTDHPSIRGLLRFLDHLGSSTLGELIDDYVDTFDLSRKQTLYLSYWTDGDTRRRGSALGEFKTLYRDSGHLVDLHGELPDHLPIVLEFAARVDPAAGARVLEKYRPALELIRFALQDRRSPYTDVLAAICSTLPGESPADQRAARALTPALGVESVGLEPFDPRLLPLSTTAQTPMPQSPMPSIPMRQTPEMR</sequence>
<keyword evidence="1" id="KW-0534">Nitrate assimilation</keyword>
<dbReference type="EMBL" id="BAFB01000076">
    <property type="protein sequence ID" value="GAB33654.1"/>
    <property type="molecule type" value="Genomic_DNA"/>
</dbReference>
<evidence type="ECO:0000313" key="4">
    <source>
        <dbReference type="Proteomes" id="UP000005038"/>
    </source>
</evidence>
<dbReference type="Pfam" id="PF02613">
    <property type="entry name" value="Nitrate_red_del"/>
    <property type="match status" value="1"/>
</dbReference>
<dbReference type="PANTHER" id="PTHR43680:SF2">
    <property type="entry name" value="NITRATE REDUCTASE MOLYBDENUM COFACTOR ASSEMBLY CHAPERONE NARJ"/>
    <property type="match status" value="1"/>
</dbReference>
<reference evidence="3" key="1">
    <citation type="submission" date="2012-02" db="EMBL/GenBank/DDBJ databases">
        <title>Whole genome shotgun sequence of Gordonia otitidis NBRC 100426.</title>
        <authorList>
            <person name="Yoshida I."/>
            <person name="Hosoyama A."/>
            <person name="Tsuchikane K."/>
            <person name="Katsumata H."/>
            <person name="Yamazaki S."/>
            <person name="Fujita N."/>
        </authorList>
    </citation>
    <scope>NUCLEOTIDE SEQUENCE [LARGE SCALE GENOMIC DNA]</scope>
    <source>
        <strain evidence="3">NBRC 100426</strain>
    </source>
</reference>
<dbReference type="GO" id="GO:0016530">
    <property type="term" value="F:metallochaperone activity"/>
    <property type="evidence" value="ECO:0007669"/>
    <property type="project" value="TreeGrafter"/>
</dbReference>
<dbReference type="Proteomes" id="UP000005038">
    <property type="component" value="Unassembled WGS sequence"/>
</dbReference>
<dbReference type="SUPFAM" id="SSF89155">
    <property type="entry name" value="TorD-like"/>
    <property type="match status" value="1"/>
</dbReference>
<dbReference type="STRING" id="1108044.GOOTI_076_00340"/>
<evidence type="ECO:0000256" key="2">
    <source>
        <dbReference type="SAM" id="MobiDB-lite"/>
    </source>
</evidence>
<dbReference type="RefSeq" id="WP_007237899.1">
    <property type="nucleotide sequence ID" value="NZ_BAFB01000076.1"/>
</dbReference>
<dbReference type="InterPro" id="IPR003765">
    <property type="entry name" value="NO3_reductase_chaperone_NarJ"/>
</dbReference>
<accession>H5TJJ6</accession>
<comment type="caution">
    <text evidence="3">The sequence shown here is derived from an EMBL/GenBank/DDBJ whole genome shotgun (WGS) entry which is preliminary data.</text>
</comment>
<feature type="region of interest" description="Disordered" evidence="2">
    <location>
        <begin position="207"/>
        <end position="236"/>
    </location>
</feature>
<dbReference type="Gene3D" id="1.10.3480.10">
    <property type="entry name" value="TorD-like"/>
    <property type="match status" value="1"/>
</dbReference>
<dbReference type="GO" id="GO:0051082">
    <property type="term" value="F:unfolded protein binding"/>
    <property type="evidence" value="ECO:0007669"/>
    <property type="project" value="InterPro"/>
</dbReference>
<dbReference type="GO" id="GO:0051131">
    <property type="term" value="P:chaperone-mediated protein complex assembly"/>
    <property type="evidence" value="ECO:0007669"/>
    <property type="project" value="InterPro"/>
</dbReference>
<dbReference type="AlphaFoldDB" id="H5TJJ6"/>
<dbReference type="InterPro" id="IPR020945">
    <property type="entry name" value="DMSO/NO3_reduct_chaperone"/>
</dbReference>
<name>H5TJJ6_GORO1</name>
<organism evidence="3 4">
    <name type="scientific">Gordonia otitidis (strain DSM 44809 / CCUG 52243 / JCM 12355 / NBRC 100426 / IFM 10032)</name>
    <dbReference type="NCBI Taxonomy" id="1108044"/>
    <lineage>
        <taxon>Bacteria</taxon>
        <taxon>Bacillati</taxon>
        <taxon>Actinomycetota</taxon>
        <taxon>Actinomycetes</taxon>
        <taxon>Mycobacteriales</taxon>
        <taxon>Gordoniaceae</taxon>
        <taxon>Gordonia</taxon>
    </lineage>
</organism>
<dbReference type="NCBIfam" id="TIGR00684">
    <property type="entry name" value="narJ"/>
    <property type="match status" value="1"/>
</dbReference>
<evidence type="ECO:0000313" key="3">
    <source>
        <dbReference type="EMBL" id="GAB33654.1"/>
    </source>
</evidence>
<gene>
    <name evidence="3" type="primary">narJ</name>
    <name evidence="3" type="ORF">GOOTI_076_00340</name>
</gene>
<dbReference type="PANTHER" id="PTHR43680">
    <property type="entry name" value="NITRATE REDUCTASE MOLYBDENUM COFACTOR ASSEMBLY CHAPERONE"/>
    <property type="match status" value="1"/>
</dbReference>